<dbReference type="Proteomes" id="UP000001288">
    <property type="component" value="Chromosome"/>
</dbReference>
<dbReference type="Gene3D" id="2.60.120.10">
    <property type="entry name" value="Jelly Rolls"/>
    <property type="match status" value="1"/>
</dbReference>
<accession>A0A0H3GCK0</accession>
<protein>
    <recommendedName>
        <fullName evidence="4">Crp/Fnr family transcriptional regulator</fullName>
    </recommendedName>
</protein>
<dbReference type="HOGENOM" id="CLU_107991_0_0_9"/>
<dbReference type="InterPro" id="IPR036390">
    <property type="entry name" value="WH_DNA-bd_sf"/>
</dbReference>
<organism evidence="2 3">
    <name type="scientific">Listeria monocytogenes serotype 1/2a (strain 10403S)</name>
    <dbReference type="NCBI Taxonomy" id="393133"/>
    <lineage>
        <taxon>Bacteria</taxon>
        <taxon>Bacillati</taxon>
        <taxon>Bacillota</taxon>
        <taxon>Bacilli</taxon>
        <taxon>Bacillales</taxon>
        <taxon>Listeriaceae</taxon>
        <taxon>Listeria</taxon>
    </lineage>
</organism>
<dbReference type="RefSeq" id="WP_003721711.1">
    <property type="nucleotide sequence ID" value="NC_017544.1"/>
</dbReference>
<keyword evidence="1" id="KW-0175">Coiled coil</keyword>
<sequence length="229" mass="26692">MKYIDYHDYMHKDAIIYAYLQNNFPYIRKRIKAWESFTLDREDILLVKSGAIFEEVNGKKKGIARCFFSKSLIFPTRDPIVLKAFETSEICFINAERAFGKLEEDQILSNFFLQIAEKNEEDMRRQAFLGTENSKNKIISTLNFLLENNKSNSKTPIFPIWLQINVLAKLANCSISTISSTVNELHAEGILDIKSSPWKLKGKEKKIEILENENQKMKLNERKHKSNVF</sequence>
<dbReference type="KEGG" id="lmt:LMRG_02334"/>
<dbReference type="EMBL" id="CP002002">
    <property type="protein sequence ID" value="AEO05102.1"/>
    <property type="molecule type" value="Genomic_DNA"/>
</dbReference>
<evidence type="ECO:0000313" key="3">
    <source>
        <dbReference type="Proteomes" id="UP000001288"/>
    </source>
</evidence>
<dbReference type="AlphaFoldDB" id="A0A0H3GCK0"/>
<proteinExistence type="predicted"/>
<evidence type="ECO:0008006" key="4">
    <source>
        <dbReference type="Google" id="ProtNLM"/>
    </source>
</evidence>
<feature type="coiled-coil region" evidence="1">
    <location>
        <begin position="200"/>
        <end position="227"/>
    </location>
</feature>
<name>A0A0H3GCK0_LISM4</name>
<dbReference type="InterPro" id="IPR014710">
    <property type="entry name" value="RmlC-like_jellyroll"/>
</dbReference>
<dbReference type="SUPFAM" id="SSF46785">
    <property type="entry name" value="Winged helix' DNA-binding domain"/>
    <property type="match status" value="1"/>
</dbReference>
<reference evidence="3" key="1">
    <citation type="submission" date="2010-04" db="EMBL/GenBank/DDBJ databases">
        <title>The genome sequence of Listeria monocytogenes strain 10403S.</title>
        <authorList>
            <consortium name="The Broad Institute Genome Sequencing Platform"/>
            <consortium name="The Broad Institute Genome Sequencing Center for Infectious Disease."/>
            <person name="Borowsky M."/>
            <person name="Borodovsky M."/>
            <person name="Young S.K."/>
            <person name="Zeng Q."/>
            <person name="Koehrsen M."/>
            <person name="Fitzgerald M."/>
            <person name="Wiedmann M."/>
            <person name="Swaminathan B."/>
            <person name="Lauer P."/>
            <person name="Portnoy D."/>
            <person name="Cossart P."/>
            <person name="Buchrieser C."/>
            <person name="Higgins D."/>
            <person name="Abouelleil A."/>
            <person name="Alvarado L."/>
            <person name="Arachchi H.M."/>
            <person name="Berlin A."/>
            <person name="Borenstein D."/>
            <person name="Brown A."/>
            <person name="Chapman S.B."/>
            <person name="Chen Z."/>
            <person name="Dunbar C.D."/>
            <person name="Engels R."/>
            <person name="Freedman E."/>
            <person name="Gearin G."/>
            <person name="Gellesch M."/>
            <person name="Goldberg J."/>
            <person name="Griggs A."/>
            <person name="Gujja S."/>
            <person name="Heilman E."/>
            <person name="Heiman D."/>
            <person name="Howarth C."/>
            <person name="Jen D."/>
            <person name="Larson L."/>
            <person name="Lui A."/>
            <person name="MacDonald J."/>
            <person name="Mehta T."/>
            <person name="Montmayeur A."/>
            <person name="Neiman D."/>
            <person name="Park D."/>
            <person name="Pearson M."/>
            <person name="Priest M."/>
            <person name="Richards J."/>
            <person name="Roberts A."/>
            <person name="Saif S."/>
            <person name="Shea T."/>
            <person name="Shenoy N."/>
            <person name="Sisk P."/>
            <person name="Stolte C."/>
            <person name="Sykes S."/>
            <person name="Walk T."/>
            <person name="White J."/>
            <person name="Yandava C."/>
            <person name="Haas B."/>
            <person name="Nusbaum C."/>
            <person name="Birren B."/>
        </authorList>
    </citation>
    <scope>NUCLEOTIDE SEQUENCE [LARGE SCALE GENOMIC DNA]</scope>
    <source>
        <strain evidence="3">10403S</strain>
    </source>
</reference>
<evidence type="ECO:0000313" key="2">
    <source>
        <dbReference type="EMBL" id="AEO05102.1"/>
    </source>
</evidence>
<evidence type="ECO:0000256" key="1">
    <source>
        <dbReference type="SAM" id="Coils"/>
    </source>
</evidence>
<gene>
    <name evidence="2" type="ordered locus">LMRG_02334</name>
</gene>